<organism evidence="1 2">
    <name type="scientific">Artomyces pyxidatus</name>
    <dbReference type="NCBI Taxonomy" id="48021"/>
    <lineage>
        <taxon>Eukaryota</taxon>
        <taxon>Fungi</taxon>
        <taxon>Dikarya</taxon>
        <taxon>Basidiomycota</taxon>
        <taxon>Agaricomycotina</taxon>
        <taxon>Agaricomycetes</taxon>
        <taxon>Russulales</taxon>
        <taxon>Auriscalpiaceae</taxon>
        <taxon>Artomyces</taxon>
    </lineage>
</organism>
<keyword evidence="2" id="KW-1185">Reference proteome</keyword>
<evidence type="ECO:0000313" key="1">
    <source>
        <dbReference type="EMBL" id="KAI0066952.1"/>
    </source>
</evidence>
<name>A0ACB8TEV4_9AGAM</name>
<sequence>MSSTQHSHADGLCPVVGATHTWCPAQGTDSRSPCPALNTLANHGYLPRNGEQITAAMLVSVLREVYGLTTPLCEVLAHGGVFLLEQLGPFSLGDLARHNRIEHDASLVHADTAPGREYAPDTPDTGMLEELLDRSHDGKTFNLEDVAAARVAREAAVRTPLDAKHAEIARGEMALVVGIFSESADGKGGVPLDILRRWFWEERLPDDWKHTHTLGLLQTVRMSKQIRDKMQEMRKGQSEGE</sequence>
<accession>A0ACB8TEV4</accession>
<reference evidence="1" key="2">
    <citation type="journal article" date="2022" name="New Phytol.">
        <title>Evolutionary transition to the ectomycorrhizal habit in the genomes of a hyperdiverse lineage of mushroom-forming fungi.</title>
        <authorList>
            <person name="Looney B."/>
            <person name="Miyauchi S."/>
            <person name="Morin E."/>
            <person name="Drula E."/>
            <person name="Courty P.E."/>
            <person name="Kohler A."/>
            <person name="Kuo A."/>
            <person name="LaButti K."/>
            <person name="Pangilinan J."/>
            <person name="Lipzen A."/>
            <person name="Riley R."/>
            <person name="Andreopoulos W."/>
            <person name="He G."/>
            <person name="Johnson J."/>
            <person name="Nolan M."/>
            <person name="Tritt A."/>
            <person name="Barry K.W."/>
            <person name="Grigoriev I.V."/>
            <person name="Nagy L.G."/>
            <person name="Hibbett D."/>
            <person name="Henrissat B."/>
            <person name="Matheny P.B."/>
            <person name="Labbe J."/>
            <person name="Martin F.M."/>
        </authorList>
    </citation>
    <scope>NUCLEOTIDE SEQUENCE</scope>
    <source>
        <strain evidence="1">HHB10654</strain>
    </source>
</reference>
<protein>
    <submittedName>
        <fullName evidence="1">Cloroperoxidase</fullName>
    </submittedName>
</protein>
<reference evidence="1" key="1">
    <citation type="submission" date="2021-03" db="EMBL/GenBank/DDBJ databases">
        <authorList>
            <consortium name="DOE Joint Genome Institute"/>
            <person name="Ahrendt S."/>
            <person name="Looney B.P."/>
            <person name="Miyauchi S."/>
            <person name="Morin E."/>
            <person name="Drula E."/>
            <person name="Courty P.E."/>
            <person name="Chicoki N."/>
            <person name="Fauchery L."/>
            <person name="Kohler A."/>
            <person name="Kuo A."/>
            <person name="Labutti K."/>
            <person name="Pangilinan J."/>
            <person name="Lipzen A."/>
            <person name="Riley R."/>
            <person name="Andreopoulos W."/>
            <person name="He G."/>
            <person name="Johnson J."/>
            <person name="Barry K.W."/>
            <person name="Grigoriev I.V."/>
            <person name="Nagy L."/>
            <person name="Hibbett D."/>
            <person name="Henrissat B."/>
            <person name="Matheny P.B."/>
            <person name="Labbe J."/>
            <person name="Martin F."/>
        </authorList>
    </citation>
    <scope>NUCLEOTIDE SEQUENCE</scope>
    <source>
        <strain evidence="1">HHB10654</strain>
    </source>
</reference>
<gene>
    <name evidence="1" type="ORF">BV25DRAFT_1912294</name>
</gene>
<proteinExistence type="predicted"/>
<dbReference type="Proteomes" id="UP000814140">
    <property type="component" value="Unassembled WGS sequence"/>
</dbReference>
<evidence type="ECO:0000313" key="2">
    <source>
        <dbReference type="Proteomes" id="UP000814140"/>
    </source>
</evidence>
<dbReference type="EMBL" id="MU277191">
    <property type="protein sequence ID" value="KAI0066952.1"/>
    <property type="molecule type" value="Genomic_DNA"/>
</dbReference>
<comment type="caution">
    <text evidence="1">The sequence shown here is derived from an EMBL/GenBank/DDBJ whole genome shotgun (WGS) entry which is preliminary data.</text>
</comment>